<reference evidence="5" key="1">
    <citation type="journal article" date="2014" name="Int. J. Syst. Evol. Microbiol.">
        <title>Complete genome sequence of Corynebacterium casei LMG S-19264T (=DSM 44701T), isolated from a smear-ripened cheese.</title>
        <authorList>
            <consortium name="US DOE Joint Genome Institute (JGI-PGF)"/>
            <person name="Walter F."/>
            <person name="Albersmeier A."/>
            <person name="Kalinowski J."/>
            <person name="Ruckert C."/>
        </authorList>
    </citation>
    <scope>NUCLEOTIDE SEQUENCE</scope>
    <source>
        <strain evidence="5">JCM 12580</strain>
    </source>
</reference>
<feature type="domain" description="HTH araC/xylS-type" evidence="4">
    <location>
        <begin position="188"/>
        <end position="286"/>
    </location>
</feature>
<evidence type="ECO:0000313" key="5">
    <source>
        <dbReference type="EMBL" id="GGJ98353.1"/>
    </source>
</evidence>
<dbReference type="PROSITE" id="PS00041">
    <property type="entry name" value="HTH_ARAC_FAMILY_1"/>
    <property type="match status" value="1"/>
</dbReference>
<dbReference type="InterPro" id="IPR014710">
    <property type="entry name" value="RmlC-like_jellyroll"/>
</dbReference>
<sequence>MLPLRERRILMHQNSVYKALRLNYLYVGQYTFPKEWSYFESIIPYSMIRLIKSGYGKFVIDDTEYIVEENNIIYIPQGSKLACESLSEEFTFISIRFTASIPLNDIELWSDTLGLNTKIVCNDVQVREYFNQMIMEKQTNHKGKSFLLRGYLELIIGYVINSSELIIEEDKYKNRKTLVEKKIDNRVKTVIDYMINHPEKKICIDEMGSMVDISSSSLRRLFKLHTGKSPGAFLIELKMTYAARSLLESDESISYIGYSLGFEDMNYFSRVFKKHFGVTPSSYRKISRD</sequence>
<accession>A0A917UZ45</accession>
<name>A0A917UZ45_9BACI</name>
<dbReference type="InterPro" id="IPR020449">
    <property type="entry name" value="Tscrpt_reg_AraC-type_HTH"/>
</dbReference>
<organism evidence="5 6">
    <name type="scientific">Lentibacillus kapialis</name>
    <dbReference type="NCBI Taxonomy" id="340214"/>
    <lineage>
        <taxon>Bacteria</taxon>
        <taxon>Bacillati</taxon>
        <taxon>Bacillota</taxon>
        <taxon>Bacilli</taxon>
        <taxon>Bacillales</taxon>
        <taxon>Bacillaceae</taxon>
        <taxon>Lentibacillus</taxon>
    </lineage>
</organism>
<dbReference type="Proteomes" id="UP000658382">
    <property type="component" value="Unassembled WGS sequence"/>
</dbReference>
<dbReference type="SUPFAM" id="SSF46689">
    <property type="entry name" value="Homeodomain-like"/>
    <property type="match status" value="2"/>
</dbReference>
<dbReference type="Gene3D" id="1.10.10.60">
    <property type="entry name" value="Homeodomain-like"/>
    <property type="match status" value="2"/>
</dbReference>
<evidence type="ECO:0000256" key="3">
    <source>
        <dbReference type="ARBA" id="ARBA00023163"/>
    </source>
</evidence>
<gene>
    <name evidence="5" type="ORF">GCM10007063_20830</name>
</gene>
<reference evidence="5" key="2">
    <citation type="submission" date="2020-09" db="EMBL/GenBank/DDBJ databases">
        <authorList>
            <person name="Sun Q."/>
            <person name="Ohkuma M."/>
        </authorList>
    </citation>
    <scope>NUCLEOTIDE SEQUENCE</scope>
    <source>
        <strain evidence="5">JCM 12580</strain>
    </source>
</reference>
<evidence type="ECO:0000256" key="1">
    <source>
        <dbReference type="ARBA" id="ARBA00023015"/>
    </source>
</evidence>
<dbReference type="PRINTS" id="PR00032">
    <property type="entry name" value="HTHARAC"/>
</dbReference>
<dbReference type="GO" id="GO:0003700">
    <property type="term" value="F:DNA-binding transcription factor activity"/>
    <property type="evidence" value="ECO:0007669"/>
    <property type="project" value="InterPro"/>
</dbReference>
<dbReference type="Pfam" id="PF02311">
    <property type="entry name" value="AraC_binding"/>
    <property type="match status" value="1"/>
</dbReference>
<dbReference type="SUPFAM" id="SSF51215">
    <property type="entry name" value="Regulatory protein AraC"/>
    <property type="match status" value="1"/>
</dbReference>
<dbReference type="AlphaFoldDB" id="A0A917UZ45"/>
<dbReference type="InterPro" id="IPR009057">
    <property type="entry name" value="Homeodomain-like_sf"/>
</dbReference>
<protein>
    <recommendedName>
        <fullName evidence="4">HTH araC/xylS-type domain-containing protein</fullName>
    </recommendedName>
</protein>
<evidence type="ECO:0000259" key="4">
    <source>
        <dbReference type="PROSITE" id="PS01124"/>
    </source>
</evidence>
<evidence type="ECO:0000256" key="2">
    <source>
        <dbReference type="ARBA" id="ARBA00023125"/>
    </source>
</evidence>
<dbReference type="InterPro" id="IPR018062">
    <property type="entry name" value="HTH_AraC-typ_CS"/>
</dbReference>
<keyword evidence="2" id="KW-0238">DNA-binding</keyword>
<dbReference type="RefSeq" id="WP_188633041.1">
    <property type="nucleotide sequence ID" value="NZ_BMNQ01000029.1"/>
</dbReference>
<keyword evidence="6" id="KW-1185">Reference proteome</keyword>
<evidence type="ECO:0000313" key="6">
    <source>
        <dbReference type="Proteomes" id="UP000658382"/>
    </source>
</evidence>
<dbReference type="Gene3D" id="2.60.120.10">
    <property type="entry name" value="Jelly Rolls"/>
    <property type="match status" value="1"/>
</dbReference>
<dbReference type="Pfam" id="PF12833">
    <property type="entry name" value="HTH_18"/>
    <property type="match status" value="1"/>
</dbReference>
<dbReference type="SMART" id="SM00342">
    <property type="entry name" value="HTH_ARAC"/>
    <property type="match status" value="1"/>
</dbReference>
<dbReference type="InterPro" id="IPR018060">
    <property type="entry name" value="HTH_AraC"/>
</dbReference>
<comment type="caution">
    <text evidence="5">The sequence shown here is derived from an EMBL/GenBank/DDBJ whole genome shotgun (WGS) entry which is preliminary data.</text>
</comment>
<keyword evidence="3" id="KW-0804">Transcription</keyword>
<dbReference type="PANTHER" id="PTHR43280">
    <property type="entry name" value="ARAC-FAMILY TRANSCRIPTIONAL REGULATOR"/>
    <property type="match status" value="1"/>
</dbReference>
<dbReference type="EMBL" id="BMNQ01000029">
    <property type="protein sequence ID" value="GGJ98353.1"/>
    <property type="molecule type" value="Genomic_DNA"/>
</dbReference>
<dbReference type="InterPro" id="IPR037923">
    <property type="entry name" value="HTH-like"/>
</dbReference>
<proteinExistence type="predicted"/>
<keyword evidence="1" id="KW-0805">Transcription regulation</keyword>
<dbReference type="InterPro" id="IPR003313">
    <property type="entry name" value="AraC-bd"/>
</dbReference>
<dbReference type="PANTHER" id="PTHR43280:SF2">
    <property type="entry name" value="HTH-TYPE TRANSCRIPTIONAL REGULATOR EXSA"/>
    <property type="match status" value="1"/>
</dbReference>
<dbReference type="GO" id="GO:0043565">
    <property type="term" value="F:sequence-specific DNA binding"/>
    <property type="evidence" value="ECO:0007669"/>
    <property type="project" value="InterPro"/>
</dbReference>
<dbReference type="PROSITE" id="PS01124">
    <property type="entry name" value="HTH_ARAC_FAMILY_2"/>
    <property type="match status" value="1"/>
</dbReference>